<evidence type="ECO:0000313" key="2">
    <source>
        <dbReference type="Proteomes" id="UP001168146"/>
    </source>
</evidence>
<dbReference type="Proteomes" id="UP001168146">
    <property type="component" value="Unassembled WGS sequence"/>
</dbReference>
<sequence length="123" mass="13919">MAANATLPPLYTPSSIPDKPKAYWDKIHWLAFISDYRRELTSTFMNIGSHAPAIYAPPCPASLSAQTTLNRFVATDFTTFGPHHIFRYVGLRNQLNSFVADDWRDKPLPDRTSYTRSPEASNN</sequence>
<accession>A0AAN6FPX1</accession>
<name>A0AAN6FPX1_9PEZI</name>
<dbReference type="AlphaFoldDB" id="A0AAN6FPX1"/>
<proteinExistence type="predicted"/>
<dbReference type="EMBL" id="JASUXU010000017">
    <property type="protein sequence ID" value="KAK0322369.1"/>
    <property type="molecule type" value="Genomic_DNA"/>
</dbReference>
<reference evidence="1" key="1">
    <citation type="submission" date="2021-12" db="EMBL/GenBank/DDBJ databases">
        <title>Black yeast isolated from Biological Soil Crust.</title>
        <authorList>
            <person name="Kurbessoian T."/>
        </authorList>
    </citation>
    <scope>NUCLEOTIDE SEQUENCE</scope>
    <source>
        <strain evidence="1">CCFEE 5208</strain>
    </source>
</reference>
<organism evidence="1 2">
    <name type="scientific">Friedmanniomyces endolithicus</name>
    <dbReference type="NCBI Taxonomy" id="329885"/>
    <lineage>
        <taxon>Eukaryota</taxon>
        <taxon>Fungi</taxon>
        <taxon>Dikarya</taxon>
        <taxon>Ascomycota</taxon>
        <taxon>Pezizomycotina</taxon>
        <taxon>Dothideomycetes</taxon>
        <taxon>Dothideomycetidae</taxon>
        <taxon>Mycosphaerellales</taxon>
        <taxon>Teratosphaeriaceae</taxon>
        <taxon>Friedmanniomyces</taxon>
    </lineage>
</organism>
<gene>
    <name evidence="1" type="ORF">LTR82_006822</name>
</gene>
<comment type="caution">
    <text evidence="1">The sequence shown here is derived from an EMBL/GenBank/DDBJ whole genome shotgun (WGS) entry which is preliminary data.</text>
</comment>
<evidence type="ECO:0000313" key="1">
    <source>
        <dbReference type="EMBL" id="KAK0322369.1"/>
    </source>
</evidence>
<protein>
    <submittedName>
        <fullName evidence="1">Uncharacterized protein</fullName>
    </submittedName>
</protein>